<comment type="caution">
    <text evidence="1">The sequence shown here is derived from an EMBL/GenBank/DDBJ whole genome shotgun (WGS) entry which is preliminary data.</text>
</comment>
<keyword evidence="2" id="KW-1185">Reference proteome</keyword>
<sequence length="1112" mass="124408">MTTHVYRSAFATESTHTSISRTLDPDIPLTTPEVSQQANHSIEGSLASFICRVAYLENELRAENAAFFDSDQGIKAVSRVELGSGASFSVERGDVTREAGVIPRDQNAKSRKYIAIKRVKGKPGALSPPLPFRIKQKLCYDVARGLSIIHACGIVHGDLKHENVLVFENRYDTLEGQPYTAKLADFGGAVMDIAQRELHFLRMGTFPYDAPEAGQRLDAPGIKKTDVYSFGMLVWRAFIDGRDIIAELGLGAQPKAATQERLRDWKIQDELLIKAINSVESYASTNHIPTESTDLILYSLNTTIRADPTRRDFTSAQSRLRGMSPAEIEKYLPLAVAVDQQRNEADRNSAPGRHGMTVDTVGYALGKLGDDYDAQNNLPGFRTTLSQPEIGGFLFEPSRLKKILDWDQQEMIVEDLRKATQAVHHKESIEPPPWKAAYYLFQCYLTEFGVAFDAENACHWLYQASKAKDEGDVDYWAQAWLWRVSTALSVPVPLQRDQLLDFLRLGLMRGHRNCLEDGKAIVAQIANSDEKRRWESSMDEADWALRTIAGGVGMPHYAPRKMRRLYDLMHLTVLDDQIREELGEKYDASLRRDPRLRGTVSSEEQQQRSTDKDYPFDKIYVNHKGHGLLHYAASVGNLTALRHLVEKYFCDIDLANESLSESPLVCASRAGNYDCAVFLLDHGANANGTEFGQEAPLHWLCSMQPEHMAPMAKRLMDAGADLEKQTGLMRKDVRMINADWEDIFGIPVTPLGRAVLMRSLPAIKALLDLGADPLGKYTHKSIINKSAVELAAVLTLPHILEVLLSYVDEKREEKPQVLDDVSMLKAAHEATVTEVDSTTLHSRLIRCGTNYKTWMFQTLQILHDRQQKLRNWTNIGSAAPLPGMQLCWEVRLGNVDIVESLLALGHDPNGSPGYKPIEEAVLMNHDILFRVLINHGARITTMRRFDGWMHFSLLQLLAARPRTSRAGNFIAEYLIRAGVALEPLPDGTPSALILAIKNRYFDLADLLIAHGAEINVLYQVSQNGPWGTVLKDLLQHHSYASLESINYLFKRQKSNQSTHLWSTRANIGGEVDCSPAFIVDQTNGLSALHILARCSPEVINHKSQISASMMKG</sequence>
<evidence type="ECO:0000313" key="2">
    <source>
        <dbReference type="Proteomes" id="UP001172680"/>
    </source>
</evidence>
<dbReference type="EMBL" id="JAPDRP010000002">
    <property type="protein sequence ID" value="KAJ9648676.1"/>
    <property type="molecule type" value="Genomic_DNA"/>
</dbReference>
<reference evidence="1" key="1">
    <citation type="submission" date="2022-10" db="EMBL/GenBank/DDBJ databases">
        <title>Culturing micro-colonial fungi from biological soil crusts in the Mojave desert and describing Neophaeococcomyces mojavensis, and introducing the new genera and species Taxawa tesnikishii.</title>
        <authorList>
            <person name="Kurbessoian T."/>
            <person name="Stajich J.E."/>
        </authorList>
    </citation>
    <scope>NUCLEOTIDE SEQUENCE</scope>
    <source>
        <strain evidence="1">JES_115</strain>
    </source>
</reference>
<organism evidence="1 2">
    <name type="scientific">Coniosporium tulheliwenetii</name>
    <dbReference type="NCBI Taxonomy" id="3383036"/>
    <lineage>
        <taxon>Eukaryota</taxon>
        <taxon>Fungi</taxon>
        <taxon>Dikarya</taxon>
        <taxon>Ascomycota</taxon>
        <taxon>Pezizomycotina</taxon>
        <taxon>Dothideomycetes</taxon>
        <taxon>Dothideomycetes incertae sedis</taxon>
        <taxon>Coniosporium</taxon>
    </lineage>
</organism>
<protein>
    <submittedName>
        <fullName evidence="1">Uncharacterized protein</fullName>
    </submittedName>
</protein>
<accession>A0ACC2ZM90</accession>
<name>A0ACC2ZM90_9PEZI</name>
<proteinExistence type="predicted"/>
<gene>
    <name evidence="1" type="ORF">H2199_000589</name>
</gene>
<dbReference type="Proteomes" id="UP001172680">
    <property type="component" value="Unassembled WGS sequence"/>
</dbReference>
<evidence type="ECO:0000313" key="1">
    <source>
        <dbReference type="EMBL" id="KAJ9648676.1"/>
    </source>
</evidence>